<dbReference type="CDD" id="cd03894">
    <property type="entry name" value="M20_ArgE"/>
    <property type="match status" value="1"/>
</dbReference>
<dbReference type="Proteomes" id="UP000194432">
    <property type="component" value="Chromosome 1"/>
</dbReference>
<dbReference type="Pfam" id="PF01546">
    <property type="entry name" value="Peptidase_M20"/>
    <property type="match status" value="1"/>
</dbReference>
<dbReference type="InterPro" id="IPR002933">
    <property type="entry name" value="Peptidase_M20"/>
</dbReference>
<evidence type="ECO:0000256" key="1">
    <source>
        <dbReference type="ARBA" id="ARBA00022723"/>
    </source>
</evidence>
<dbReference type="PANTHER" id="PTHR43808:SF31">
    <property type="entry name" value="N-ACETYL-L-CITRULLINE DEACETYLASE"/>
    <property type="match status" value="1"/>
</dbReference>
<dbReference type="SUPFAM" id="SSF55031">
    <property type="entry name" value="Bacterial exopeptidase dimerisation domain"/>
    <property type="match status" value="1"/>
</dbReference>
<dbReference type="NCBIfam" id="TIGR01892">
    <property type="entry name" value="AcOrn-deacetyl"/>
    <property type="match status" value="1"/>
</dbReference>
<keyword evidence="2" id="KW-0378">Hydrolase</keyword>
<name>A0A240TYF3_9BURK</name>
<dbReference type="InterPro" id="IPR010169">
    <property type="entry name" value="AcOrn-deacetyl"/>
</dbReference>
<dbReference type="EMBL" id="CP021361">
    <property type="protein sequence ID" value="ART50659.1"/>
    <property type="molecule type" value="Genomic_DNA"/>
</dbReference>
<evidence type="ECO:0000259" key="4">
    <source>
        <dbReference type="Pfam" id="PF07687"/>
    </source>
</evidence>
<dbReference type="GO" id="GO:0006526">
    <property type="term" value="P:L-arginine biosynthetic process"/>
    <property type="evidence" value="ECO:0007669"/>
    <property type="project" value="InterPro"/>
</dbReference>
<dbReference type="GO" id="GO:0046872">
    <property type="term" value="F:metal ion binding"/>
    <property type="evidence" value="ECO:0007669"/>
    <property type="project" value="UniProtKB-KW"/>
</dbReference>
<evidence type="ECO:0000256" key="3">
    <source>
        <dbReference type="ARBA" id="ARBA00023285"/>
    </source>
</evidence>
<dbReference type="Gene3D" id="3.40.630.10">
    <property type="entry name" value="Zn peptidases"/>
    <property type="match status" value="1"/>
</dbReference>
<dbReference type="GO" id="GO:0008777">
    <property type="term" value="F:acetylornithine deacetylase activity"/>
    <property type="evidence" value="ECO:0007669"/>
    <property type="project" value="TreeGrafter"/>
</dbReference>
<dbReference type="InterPro" id="IPR050072">
    <property type="entry name" value="Peptidase_M20A"/>
</dbReference>
<dbReference type="KEGG" id="acin:CBP34_01885"/>
<dbReference type="Gene3D" id="3.30.70.360">
    <property type="match status" value="1"/>
</dbReference>
<dbReference type="NCBIfam" id="NF005710">
    <property type="entry name" value="PRK07522.1"/>
    <property type="match status" value="1"/>
</dbReference>
<dbReference type="InterPro" id="IPR036264">
    <property type="entry name" value="Bact_exopeptidase_dim_dom"/>
</dbReference>
<feature type="domain" description="Peptidase M20 dimerisation" evidence="4">
    <location>
        <begin position="176"/>
        <end position="287"/>
    </location>
</feature>
<evidence type="ECO:0000313" key="5">
    <source>
        <dbReference type="EMBL" id="ART50659.1"/>
    </source>
</evidence>
<dbReference type="Pfam" id="PF07687">
    <property type="entry name" value="M20_dimer"/>
    <property type="match status" value="1"/>
</dbReference>
<evidence type="ECO:0000256" key="2">
    <source>
        <dbReference type="ARBA" id="ARBA00022801"/>
    </source>
</evidence>
<dbReference type="SUPFAM" id="SSF53187">
    <property type="entry name" value="Zn-dependent exopeptidases"/>
    <property type="match status" value="1"/>
</dbReference>
<keyword evidence="3" id="KW-0170">Cobalt</keyword>
<reference evidence="5 6" key="1">
    <citation type="submission" date="2017-05" db="EMBL/GenBank/DDBJ databases">
        <title>Polyphasic characterization of four soil-derived phenanthrene-degrading Acidovorax strains and proposal of Acidovorax phenanthrenivorans sp. nov.</title>
        <authorList>
            <person name="Singleton D.R."/>
            <person name="Lee J."/>
            <person name="Dickey A.N."/>
            <person name="Stroud A."/>
            <person name="Scholl E.H."/>
            <person name="Wright F.A."/>
            <person name="Aitken M.D."/>
        </authorList>
    </citation>
    <scope>NUCLEOTIDE SEQUENCE [LARGE SCALE GENOMIC DNA]</scope>
    <source>
        <strain evidence="5">NA3</strain>
    </source>
</reference>
<dbReference type="AlphaFoldDB" id="A0A240TYF3"/>
<gene>
    <name evidence="5" type="ORF">CBP34_01885</name>
</gene>
<dbReference type="InterPro" id="IPR011650">
    <property type="entry name" value="Peptidase_M20_dimer"/>
</dbReference>
<keyword evidence="1" id="KW-0479">Metal-binding</keyword>
<sequence>MISAHALELAQTLVRMNTVSHHSNLELIHFIRDHLALLGVKSRLSFNADKTKANLFATLGEGKPAGVILSGHTDTVPWDGQDWSVDPLGAVVQDGPEGPRLYGRGSADMKAFIGVALSQAEQFLKSDAPFAIHFAFSYEEEIGCFGVKELIADLHHAGIKPLACIVGEPTSMVPAIAHKGVYRYKCCVRGKEAHSSLTPHSVNAIEMAARVVGRVRDMAEGFERNEPRFAGFDVPFSTASVGQFHGGIADNVVPRDAEFRYEFRDLPTANAAQMQAEVVAYARSLEPAMKRVAPAAGFEFETICEIPSFLGNKDDAVTRLAQALSGEPGTTLVAFGTEAGLFKNAGIPTVVCGPGSIQQAHQPDEYVSLAQLARCEQFMQKLARTQALG</sequence>
<protein>
    <submittedName>
        <fullName evidence="5">Acetylornithine deacetylase</fullName>
    </submittedName>
</protein>
<dbReference type="RefSeq" id="WP_094097120.1">
    <property type="nucleotide sequence ID" value="NZ_CP021361.1"/>
</dbReference>
<keyword evidence="6" id="KW-1185">Reference proteome</keyword>
<accession>A0A240TYF3</accession>
<evidence type="ECO:0000313" key="6">
    <source>
        <dbReference type="Proteomes" id="UP000194432"/>
    </source>
</evidence>
<proteinExistence type="predicted"/>
<dbReference type="PANTHER" id="PTHR43808">
    <property type="entry name" value="ACETYLORNITHINE DEACETYLASE"/>
    <property type="match status" value="1"/>
</dbReference>
<organism evidence="5 6">
    <name type="scientific">Acidovorax carolinensis</name>
    <dbReference type="NCBI Taxonomy" id="553814"/>
    <lineage>
        <taxon>Bacteria</taxon>
        <taxon>Pseudomonadati</taxon>
        <taxon>Pseudomonadota</taxon>
        <taxon>Betaproteobacteria</taxon>
        <taxon>Burkholderiales</taxon>
        <taxon>Comamonadaceae</taxon>
        <taxon>Acidovorax</taxon>
    </lineage>
</organism>